<dbReference type="RefSeq" id="XP_030995532.1">
    <property type="nucleotide sequence ID" value="XM_031140322.1"/>
</dbReference>
<dbReference type="GO" id="GO:0005506">
    <property type="term" value="F:iron ion binding"/>
    <property type="evidence" value="ECO:0007669"/>
    <property type="project" value="InterPro"/>
</dbReference>
<dbReference type="PANTHER" id="PTHR46206:SF1">
    <property type="entry name" value="P450, PUTATIVE (EUROFUNG)-RELATED"/>
    <property type="match status" value="1"/>
</dbReference>
<comment type="similarity">
    <text evidence="2">Belongs to the cytochrome P450 family.</text>
</comment>
<proteinExistence type="inferred from homology"/>
<dbReference type="STRING" id="1093900.A0A507B9S9"/>
<sequence>MFVVISVAILFGTLYYVWYRVFSYQGLPKTLSFAGSDGSFLSRGRASFKSVLHLDSLLWAGHVEHTKVNRPYILPDLFTGHQVILPKSQFSWLTKQPASVLSQRESNNVFLAADHTFLNCVAASDAEWTFVVNVIKQITKELNNKTDDIIEEINDALALLWGSDDNDWKEIDLLDAMLQIMSRVVSRVYVGLPLCRDATYIGSTTRFAKFILVEALLIQLTPNILRPLVGPVLARYDWVQFTRQARRVSPIIKERVGRLGSEKPASDDAKRDLLTELIEEAYRRNEDPCQTTSQTTRLLAILNWAAIQVQAITLENVLIDLAHAPDSLALQQQLREEAAVASRTEPPSARWTRAEVAKLPKIDSVLTESLRLWGFSHGVVKVVVAKDGVTLPSGEHIPCGAKIGVGSYGIHHDDDVYPGEQFEFDPLRFTKDKEPEKLDGLNFAKTNENYLAFSHGKYSCAGRFFANHLMKLLFAQMLLQYDIKPNEDPRPRNPWLSYVSPPPFGYKLSIRKRTQSVAEV</sequence>
<keyword evidence="5" id="KW-0560">Oxidoreductase</keyword>
<keyword evidence="3 8" id="KW-0349">Heme</keyword>
<evidence type="ECO:0000256" key="3">
    <source>
        <dbReference type="ARBA" id="ARBA00022617"/>
    </source>
</evidence>
<dbReference type="SUPFAM" id="SSF48264">
    <property type="entry name" value="Cytochrome P450"/>
    <property type="match status" value="1"/>
</dbReference>
<keyword evidence="10" id="KW-1185">Reference proteome</keyword>
<evidence type="ECO:0000256" key="8">
    <source>
        <dbReference type="PIRSR" id="PIRSR602403-1"/>
    </source>
</evidence>
<name>A0A507B9S9_9PEZI</name>
<evidence type="ECO:0008006" key="11">
    <source>
        <dbReference type="Google" id="ProtNLM"/>
    </source>
</evidence>
<feature type="binding site" description="axial binding residue" evidence="8">
    <location>
        <position position="460"/>
    </location>
    <ligand>
        <name>heme</name>
        <dbReference type="ChEBI" id="CHEBI:30413"/>
    </ligand>
    <ligandPart>
        <name>Fe</name>
        <dbReference type="ChEBI" id="CHEBI:18248"/>
    </ligandPart>
</feature>
<evidence type="ECO:0000256" key="2">
    <source>
        <dbReference type="ARBA" id="ARBA00010617"/>
    </source>
</evidence>
<evidence type="ECO:0000256" key="5">
    <source>
        <dbReference type="ARBA" id="ARBA00023002"/>
    </source>
</evidence>
<dbReference type="GO" id="GO:0020037">
    <property type="term" value="F:heme binding"/>
    <property type="evidence" value="ECO:0007669"/>
    <property type="project" value="InterPro"/>
</dbReference>
<organism evidence="9 10">
    <name type="scientific">Thyridium curvatum</name>
    <dbReference type="NCBI Taxonomy" id="1093900"/>
    <lineage>
        <taxon>Eukaryota</taxon>
        <taxon>Fungi</taxon>
        <taxon>Dikarya</taxon>
        <taxon>Ascomycota</taxon>
        <taxon>Pezizomycotina</taxon>
        <taxon>Sordariomycetes</taxon>
        <taxon>Sordariomycetidae</taxon>
        <taxon>Thyridiales</taxon>
        <taxon>Thyridiaceae</taxon>
        <taxon>Thyridium</taxon>
    </lineage>
</organism>
<dbReference type="AlphaFoldDB" id="A0A507B9S9"/>
<dbReference type="GO" id="GO:0016705">
    <property type="term" value="F:oxidoreductase activity, acting on paired donors, with incorporation or reduction of molecular oxygen"/>
    <property type="evidence" value="ECO:0007669"/>
    <property type="project" value="InterPro"/>
</dbReference>
<protein>
    <recommendedName>
        <fullName evidence="11">Cytochrome P450</fullName>
    </recommendedName>
</protein>
<evidence type="ECO:0000256" key="1">
    <source>
        <dbReference type="ARBA" id="ARBA00001971"/>
    </source>
</evidence>
<dbReference type="InterPro" id="IPR002403">
    <property type="entry name" value="Cyt_P450_E_grp-IV"/>
</dbReference>
<dbReference type="PANTHER" id="PTHR46206">
    <property type="entry name" value="CYTOCHROME P450"/>
    <property type="match status" value="1"/>
</dbReference>
<gene>
    <name evidence="9" type="ORF">E0L32_005765</name>
</gene>
<dbReference type="InterPro" id="IPR001128">
    <property type="entry name" value="Cyt_P450"/>
</dbReference>
<dbReference type="PRINTS" id="PR00465">
    <property type="entry name" value="EP450IV"/>
</dbReference>
<dbReference type="OrthoDB" id="1844152at2759"/>
<dbReference type="InterPro" id="IPR036396">
    <property type="entry name" value="Cyt_P450_sf"/>
</dbReference>
<dbReference type="GO" id="GO:0004497">
    <property type="term" value="F:monooxygenase activity"/>
    <property type="evidence" value="ECO:0007669"/>
    <property type="project" value="UniProtKB-KW"/>
</dbReference>
<dbReference type="GeneID" id="41973212"/>
<dbReference type="Pfam" id="PF00067">
    <property type="entry name" value="p450"/>
    <property type="match status" value="1"/>
</dbReference>
<evidence type="ECO:0000256" key="7">
    <source>
        <dbReference type="ARBA" id="ARBA00023033"/>
    </source>
</evidence>
<dbReference type="CDD" id="cd11041">
    <property type="entry name" value="CYP503A1-like"/>
    <property type="match status" value="1"/>
</dbReference>
<evidence type="ECO:0000313" key="10">
    <source>
        <dbReference type="Proteomes" id="UP000319257"/>
    </source>
</evidence>
<evidence type="ECO:0000256" key="4">
    <source>
        <dbReference type="ARBA" id="ARBA00022723"/>
    </source>
</evidence>
<dbReference type="Proteomes" id="UP000319257">
    <property type="component" value="Unassembled WGS sequence"/>
</dbReference>
<evidence type="ECO:0000313" key="9">
    <source>
        <dbReference type="EMBL" id="TPX13821.1"/>
    </source>
</evidence>
<dbReference type="EMBL" id="SKBQ01000031">
    <property type="protein sequence ID" value="TPX13821.1"/>
    <property type="molecule type" value="Genomic_DNA"/>
</dbReference>
<keyword evidence="7" id="KW-0503">Monooxygenase</keyword>
<reference evidence="9 10" key="1">
    <citation type="submission" date="2019-06" db="EMBL/GenBank/DDBJ databases">
        <title>Draft genome sequence of the filamentous fungus Phialemoniopsis curvata isolated from diesel fuel.</title>
        <authorList>
            <person name="Varaljay V.A."/>
            <person name="Lyon W.J."/>
            <person name="Crouch A.L."/>
            <person name="Drake C.E."/>
            <person name="Hollomon J.M."/>
            <person name="Nadeau L.J."/>
            <person name="Nunn H.S."/>
            <person name="Stevenson B.S."/>
            <person name="Bojanowski C.L."/>
            <person name="Crookes-Goodson W.J."/>
        </authorList>
    </citation>
    <scope>NUCLEOTIDE SEQUENCE [LARGE SCALE GENOMIC DNA]</scope>
    <source>
        <strain evidence="9 10">D216</strain>
    </source>
</reference>
<dbReference type="InParanoid" id="A0A507B9S9"/>
<accession>A0A507B9S9</accession>
<comment type="caution">
    <text evidence="9">The sequence shown here is derived from an EMBL/GenBank/DDBJ whole genome shotgun (WGS) entry which is preliminary data.</text>
</comment>
<dbReference type="Gene3D" id="1.10.630.10">
    <property type="entry name" value="Cytochrome P450"/>
    <property type="match status" value="1"/>
</dbReference>
<keyword evidence="4 8" id="KW-0479">Metal-binding</keyword>
<comment type="cofactor">
    <cofactor evidence="1 8">
        <name>heme</name>
        <dbReference type="ChEBI" id="CHEBI:30413"/>
    </cofactor>
</comment>
<evidence type="ECO:0000256" key="6">
    <source>
        <dbReference type="ARBA" id="ARBA00023004"/>
    </source>
</evidence>
<keyword evidence="6 8" id="KW-0408">Iron</keyword>